<dbReference type="PANTHER" id="PTHR44154">
    <property type="entry name" value="QUINONE OXIDOREDUCTASE"/>
    <property type="match status" value="1"/>
</dbReference>
<dbReference type="PANTHER" id="PTHR44154:SF1">
    <property type="entry name" value="QUINONE OXIDOREDUCTASE"/>
    <property type="match status" value="1"/>
</dbReference>
<evidence type="ECO:0000313" key="4">
    <source>
        <dbReference type="EMBL" id="SCF49037.1"/>
    </source>
</evidence>
<dbReference type="InterPro" id="IPR036291">
    <property type="entry name" value="NAD(P)-bd_dom_sf"/>
</dbReference>
<dbReference type="CDD" id="cd08252">
    <property type="entry name" value="AL_MDR"/>
    <property type="match status" value="1"/>
</dbReference>
<dbReference type="InterPro" id="IPR051603">
    <property type="entry name" value="Zinc-ADH_QOR/CCCR"/>
</dbReference>
<dbReference type="InterPro" id="IPR020843">
    <property type="entry name" value="ER"/>
</dbReference>
<keyword evidence="5" id="KW-1185">Reference proteome</keyword>
<dbReference type="Gene3D" id="3.90.180.10">
    <property type="entry name" value="Medium-chain alcohol dehydrogenases, catalytic domain"/>
    <property type="match status" value="1"/>
</dbReference>
<dbReference type="InterPro" id="IPR013154">
    <property type="entry name" value="ADH-like_N"/>
</dbReference>
<evidence type="ECO:0000256" key="2">
    <source>
        <dbReference type="RuleBase" id="RU364000"/>
    </source>
</evidence>
<dbReference type="SMART" id="SM00829">
    <property type="entry name" value="PKS_ER"/>
    <property type="match status" value="1"/>
</dbReference>
<sequence>MTVDGNQGRRNSVPGMAELMRAVGYRRNLPSSDPSSLLDLTLPVPPPGDHDLLVRVEAVSVNPADVKVRAGSAPGDEPRILGYDAAGVVERVGPAVTLFAPGDEVWYAGSLARPGTNSELHLVDERIVGPKPASLDFAEAAALPLTALTAWESLFDRLRLTATSTGTLLVLGAAGGVGAILVQLARHLTDLEVVGTASRPESRRFVLGQGAHRVVNHHEDLAEALPGGVDHVFSPFSAGMVGTFARIVRPFGAVVAIDEPPGLDLLPLKAKSIAWHWELMFTRPLHDPTSLAQHHILRRVAELVDEGVLRTTMTTRIDGIDAANLRRAHAAVESGATIGKIVLAGF</sequence>
<keyword evidence="2" id="KW-0479">Metal-binding</keyword>
<gene>
    <name evidence="4" type="ORF">GA0070563_12087</name>
</gene>
<dbReference type="AlphaFoldDB" id="A0A1C5AV07"/>
<feature type="domain" description="Enoyl reductase (ER)" evidence="3">
    <location>
        <begin position="35"/>
        <end position="343"/>
    </location>
</feature>
<dbReference type="Proteomes" id="UP000183585">
    <property type="component" value="Unassembled WGS sequence"/>
</dbReference>
<evidence type="ECO:0000256" key="1">
    <source>
        <dbReference type="ARBA" id="ARBA00022857"/>
    </source>
</evidence>
<dbReference type="Gene3D" id="3.40.50.720">
    <property type="entry name" value="NAD(P)-binding Rossmann-like Domain"/>
    <property type="match status" value="1"/>
</dbReference>
<protein>
    <recommendedName>
        <fullName evidence="2">Zinc-type alcohol dehydrogenase-like protein</fullName>
    </recommendedName>
</protein>
<dbReference type="EMBL" id="FMCT01000020">
    <property type="protein sequence ID" value="SCF49037.1"/>
    <property type="molecule type" value="Genomic_DNA"/>
</dbReference>
<evidence type="ECO:0000259" key="3">
    <source>
        <dbReference type="SMART" id="SM00829"/>
    </source>
</evidence>
<organism evidence="4 5">
    <name type="scientific">Micromonospora carbonacea</name>
    <dbReference type="NCBI Taxonomy" id="47853"/>
    <lineage>
        <taxon>Bacteria</taxon>
        <taxon>Bacillati</taxon>
        <taxon>Actinomycetota</taxon>
        <taxon>Actinomycetes</taxon>
        <taxon>Micromonosporales</taxon>
        <taxon>Micromonosporaceae</taxon>
        <taxon>Micromonospora</taxon>
    </lineage>
</organism>
<dbReference type="Pfam" id="PF08240">
    <property type="entry name" value="ADH_N"/>
    <property type="match status" value="1"/>
</dbReference>
<dbReference type="InterPro" id="IPR014182">
    <property type="entry name" value="ADH_Zn_typ-1"/>
</dbReference>
<dbReference type="GO" id="GO:0008270">
    <property type="term" value="F:zinc ion binding"/>
    <property type="evidence" value="ECO:0007669"/>
    <property type="project" value="InterPro"/>
</dbReference>
<dbReference type="STRING" id="47853.TK50_13850"/>
<reference evidence="5" key="1">
    <citation type="submission" date="2016-06" db="EMBL/GenBank/DDBJ databases">
        <authorList>
            <person name="Varghese N."/>
            <person name="Submissions Spin"/>
        </authorList>
    </citation>
    <scope>NUCLEOTIDE SEQUENCE [LARGE SCALE GENOMIC DNA]</scope>
    <source>
        <strain evidence="5">DSM 43168</strain>
    </source>
</reference>
<dbReference type="Pfam" id="PF13602">
    <property type="entry name" value="ADH_zinc_N_2"/>
    <property type="match status" value="1"/>
</dbReference>
<dbReference type="SUPFAM" id="SSF50129">
    <property type="entry name" value="GroES-like"/>
    <property type="match status" value="1"/>
</dbReference>
<dbReference type="InterPro" id="IPR011032">
    <property type="entry name" value="GroES-like_sf"/>
</dbReference>
<accession>A0A1C5AV07</accession>
<evidence type="ECO:0000313" key="5">
    <source>
        <dbReference type="Proteomes" id="UP000183585"/>
    </source>
</evidence>
<name>A0A1C5AV07_9ACTN</name>
<keyword evidence="1" id="KW-0521">NADP</keyword>
<keyword evidence="2" id="KW-0560">Oxidoreductase</keyword>
<dbReference type="SUPFAM" id="SSF51735">
    <property type="entry name" value="NAD(P)-binding Rossmann-fold domains"/>
    <property type="match status" value="1"/>
</dbReference>
<comment type="similarity">
    <text evidence="2">Belongs to the zinc-containing alcohol dehydrogenase family. Quinone oxidoreductase subfamily.</text>
</comment>
<keyword evidence="2" id="KW-0862">Zinc</keyword>
<dbReference type="GO" id="GO:0016491">
    <property type="term" value="F:oxidoreductase activity"/>
    <property type="evidence" value="ECO:0007669"/>
    <property type="project" value="UniProtKB-KW"/>
</dbReference>
<proteinExistence type="inferred from homology"/>
<dbReference type="NCBIfam" id="TIGR02817">
    <property type="entry name" value="adh_fam_1"/>
    <property type="match status" value="1"/>
</dbReference>